<dbReference type="EMBL" id="JAFREP010000045">
    <property type="protein sequence ID" value="MBO1322898.1"/>
    <property type="molecule type" value="Genomic_DNA"/>
</dbReference>
<feature type="compositionally biased region" description="Basic and acidic residues" evidence="1">
    <location>
        <begin position="1"/>
        <end position="53"/>
    </location>
</feature>
<dbReference type="Proteomes" id="UP000664417">
    <property type="component" value="Unassembled WGS sequence"/>
</dbReference>
<evidence type="ECO:0000313" key="3">
    <source>
        <dbReference type="Proteomes" id="UP000664417"/>
    </source>
</evidence>
<gene>
    <name evidence="2" type="ORF">J3U88_30820</name>
</gene>
<feature type="region of interest" description="Disordered" evidence="1">
    <location>
        <begin position="1"/>
        <end position="68"/>
    </location>
</feature>
<reference evidence="2" key="1">
    <citation type="submission" date="2021-03" db="EMBL/GenBank/DDBJ databases">
        <authorList>
            <person name="Wang G."/>
        </authorList>
    </citation>
    <scope>NUCLEOTIDE SEQUENCE</scope>
    <source>
        <strain evidence="2">KCTC 12899</strain>
    </source>
</reference>
<organism evidence="2 3">
    <name type="scientific">Acanthopleuribacter pedis</name>
    <dbReference type="NCBI Taxonomy" id="442870"/>
    <lineage>
        <taxon>Bacteria</taxon>
        <taxon>Pseudomonadati</taxon>
        <taxon>Acidobacteriota</taxon>
        <taxon>Holophagae</taxon>
        <taxon>Acanthopleuribacterales</taxon>
        <taxon>Acanthopleuribacteraceae</taxon>
        <taxon>Acanthopleuribacter</taxon>
    </lineage>
</organism>
<keyword evidence="3" id="KW-1185">Reference proteome</keyword>
<proteinExistence type="predicted"/>
<comment type="caution">
    <text evidence="2">The sequence shown here is derived from an EMBL/GenBank/DDBJ whole genome shotgun (WGS) entry which is preliminary data.</text>
</comment>
<dbReference type="AlphaFoldDB" id="A0A8J7QRB2"/>
<protein>
    <submittedName>
        <fullName evidence="2">Uncharacterized protein</fullName>
    </submittedName>
</protein>
<name>A0A8J7QRB2_9BACT</name>
<dbReference type="RefSeq" id="WP_207862870.1">
    <property type="nucleotide sequence ID" value="NZ_JAFREP010000045.1"/>
</dbReference>
<evidence type="ECO:0000313" key="2">
    <source>
        <dbReference type="EMBL" id="MBO1322898.1"/>
    </source>
</evidence>
<accession>A0A8J7QRB2</accession>
<sequence length="106" mass="11423">MRDSGAQEVRDPGAQEVRDSGAQEVRDPGAQEVRDSGAQEVRDPGGQKKDAPARDAFSSSTQHRETPMNRALAQAFGQVAAQIRKHLVNLKDPPLASTQLSAKMTD</sequence>
<evidence type="ECO:0000256" key="1">
    <source>
        <dbReference type="SAM" id="MobiDB-lite"/>
    </source>
</evidence>